<dbReference type="GO" id="GO:0120539">
    <property type="term" value="F:4-hydroxy-3-methoxy-5-polyprenylbenzoate decarboxylase activity"/>
    <property type="evidence" value="ECO:0007669"/>
    <property type="project" value="UniProtKB-EC"/>
</dbReference>
<gene>
    <name evidence="7" type="ORF">pdam_00012778</name>
</gene>
<dbReference type="GO" id="GO:0031314">
    <property type="term" value="C:extrinsic component of mitochondrial inner membrane"/>
    <property type="evidence" value="ECO:0007669"/>
    <property type="project" value="UniProtKB-UniRule"/>
</dbReference>
<dbReference type="AlphaFoldDB" id="A0A3M6TJ48"/>
<dbReference type="EC" id="4.1.1.130" evidence="6"/>
<accession>A0A3M6TJ48</accession>
<evidence type="ECO:0000313" key="8">
    <source>
        <dbReference type="Proteomes" id="UP000275408"/>
    </source>
</evidence>
<evidence type="ECO:0000256" key="1">
    <source>
        <dbReference type="ARBA" id="ARBA00022688"/>
    </source>
</evidence>
<dbReference type="UniPathway" id="UPA00232"/>
<feature type="binding site" evidence="6">
    <location>
        <position position="189"/>
    </location>
    <ligand>
        <name>Zn(2+)</name>
        <dbReference type="ChEBI" id="CHEBI:29105"/>
    </ligand>
</feature>
<protein>
    <recommendedName>
        <fullName evidence="6">Ubiquinone biosynthesis protein COQ4 homolog, mitochondrial</fullName>
    </recommendedName>
    <alternativeName>
        <fullName evidence="6">4-hydroxy-3-methoxy-5-polyprenylbenzoate decarboxylase</fullName>
        <ecNumber evidence="6">4.1.1.130</ecNumber>
    </alternativeName>
    <alternativeName>
        <fullName evidence="6">Coenzyme Q biosynthesis protein 4 homolog</fullName>
    </alternativeName>
</protein>
<evidence type="ECO:0000256" key="3">
    <source>
        <dbReference type="ARBA" id="ARBA00023128"/>
    </source>
</evidence>
<dbReference type="HAMAP" id="MF_03111">
    <property type="entry name" value="Coq4"/>
    <property type="match status" value="1"/>
</dbReference>
<dbReference type="InterPro" id="IPR027540">
    <property type="entry name" value="Coq4_euk"/>
</dbReference>
<dbReference type="EMBL" id="RCHS01003501">
    <property type="protein sequence ID" value="RMX41376.1"/>
    <property type="molecule type" value="Genomic_DNA"/>
</dbReference>
<feature type="binding site" evidence="6">
    <location>
        <position position="190"/>
    </location>
    <ligand>
        <name>Zn(2+)</name>
        <dbReference type="ChEBI" id="CHEBI:29105"/>
    </ligand>
</feature>
<dbReference type="Proteomes" id="UP000275408">
    <property type="component" value="Unassembled WGS sequence"/>
</dbReference>
<organism evidence="7 8">
    <name type="scientific">Pocillopora damicornis</name>
    <name type="common">Cauliflower coral</name>
    <name type="synonym">Millepora damicornis</name>
    <dbReference type="NCBI Taxonomy" id="46731"/>
    <lineage>
        <taxon>Eukaryota</taxon>
        <taxon>Metazoa</taxon>
        <taxon>Cnidaria</taxon>
        <taxon>Anthozoa</taxon>
        <taxon>Hexacorallia</taxon>
        <taxon>Scleractinia</taxon>
        <taxon>Astrocoeniina</taxon>
        <taxon>Pocilloporidae</taxon>
        <taxon>Pocillopora</taxon>
    </lineage>
</organism>
<keyword evidence="8" id="KW-1185">Reference proteome</keyword>
<evidence type="ECO:0000256" key="4">
    <source>
        <dbReference type="ARBA" id="ARBA00023136"/>
    </source>
</evidence>
<dbReference type="Pfam" id="PF05019">
    <property type="entry name" value="Coq4"/>
    <property type="match status" value="2"/>
</dbReference>
<feature type="binding site" evidence="6">
    <location>
        <position position="222"/>
    </location>
    <ligand>
        <name>Zn(2+)</name>
        <dbReference type="ChEBI" id="CHEBI:29105"/>
    </ligand>
</feature>
<name>A0A3M6TJ48_POCDA</name>
<comment type="subunit">
    <text evidence="6">Component of a multi-subunit COQ enzyme complex.</text>
</comment>
<dbReference type="PANTHER" id="PTHR12922">
    <property type="entry name" value="UBIQUINONE BIOSYNTHESIS PROTEIN"/>
    <property type="match status" value="1"/>
</dbReference>
<dbReference type="OrthoDB" id="4249at2759"/>
<keyword evidence="2 6" id="KW-0999">Mitochondrion inner membrane</keyword>
<comment type="function">
    <text evidence="6">Lyase that catalyzes the C1-decarboxylation of 4-hydroxy-3-methoxy-5-(all-trans-polyprenyl)benzoic acid into 2-methoxy-6-(all-trans-polyprenyl)phenol during ubiquinone biosynthesis.</text>
</comment>
<keyword evidence="6" id="KW-0479">Metal-binding</keyword>
<sequence length="308" mass="35470">MAAITVLNRSRHITRNFHNPWRILKGKRFVSAGLEFDDAISDSIPGWEDDMEESNQSHDGFQLYESHIPTSMMQKVLLTTGSALMALYNPARADMVATLGETTGFLALKNMHKKMQADPVGQEILQECPRINSSIIDMTKLRQLPDGSFGREYARNMDTNKITADSRDEVKYVDDKDLAYVMQRYREVHDFVHTLAGLSIRFVSLVCMKDAKFLLAKCVPHEIAVKWYEMIQTGLPMCALSSFVAPIRLTGRQRAELRKYYIPWAVYCGYQSKFFLNVYFEKHFEEPIDELRQRMNFVPAPKIPKKPV</sequence>
<evidence type="ECO:0000256" key="5">
    <source>
        <dbReference type="ARBA" id="ARBA00023239"/>
    </source>
</evidence>
<dbReference type="STRING" id="46731.A0A3M6TJ48"/>
<evidence type="ECO:0000313" key="7">
    <source>
        <dbReference type="EMBL" id="RMX41376.1"/>
    </source>
</evidence>
<reference evidence="7 8" key="1">
    <citation type="journal article" date="2018" name="Sci. Rep.">
        <title>Comparative analysis of the Pocillopora damicornis genome highlights role of immune system in coral evolution.</title>
        <authorList>
            <person name="Cunning R."/>
            <person name="Bay R.A."/>
            <person name="Gillette P."/>
            <person name="Baker A.C."/>
            <person name="Traylor-Knowles N."/>
        </authorList>
    </citation>
    <scope>NUCLEOTIDE SEQUENCE [LARGE SCALE GENOMIC DNA]</scope>
    <source>
        <strain evidence="7">RSMAS</strain>
        <tissue evidence="7">Whole animal</tissue>
    </source>
</reference>
<evidence type="ECO:0000256" key="6">
    <source>
        <dbReference type="HAMAP-Rule" id="MF_03111"/>
    </source>
</evidence>
<dbReference type="PANTHER" id="PTHR12922:SF7">
    <property type="entry name" value="UBIQUINONE BIOSYNTHESIS PROTEIN COQ4 HOMOLOG, MITOCHONDRIAL"/>
    <property type="match status" value="1"/>
</dbReference>
<comment type="catalytic activity">
    <reaction evidence="6">
        <text>a 4-hydroxy-3-methoxy-5-(all-trans-polyprenyl)benzoate + H(+) = a 2-methoxy-6-(all-trans-polyprenyl)phenol + CO2</text>
        <dbReference type="Rhea" id="RHEA:81179"/>
        <dbReference type="Rhea" id="RHEA-COMP:9551"/>
        <dbReference type="Rhea" id="RHEA-COMP:10931"/>
        <dbReference type="ChEBI" id="CHEBI:15378"/>
        <dbReference type="ChEBI" id="CHEBI:16526"/>
        <dbReference type="ChEBI" id="CHEBI:62731"/>
        <dbReference type="ChEBI" id="CHEBI:84443"/>
        <dbReference type="EC" id="4.1.1.130"/>
    </reaction>
</comment>
<keyword evidence="1 6" id="KW-0831">Ubiquinone biosynthesis</keyword>
<keyword evidence="4 6" id="KW-0472">Membrane</keyword>
<keyword evidence="6" id="KW-0862">Zinc</keyword>
<comment type="pathway">
    <text evidence="6">Cofactor biosynthesis; ubiquinone biosynthesis.</text>
</comment>
<keyword evidence="3 6" id="KW-0496">Mitochondrion</keyword>
<comment type="cofactor">
    <cofactor evidence="6">
        <name>Zn(2+)</name>
        <dbReference type="ChEBI" id="CHEBI:29105"/>
    </cofactor>
</comment>
<comment type="similarity">
    <text evidence="6">Belongs to the COQ4 family.</text>
</comment>
<dbReference type="GO" id="GO:0008270">
    <property type="term" value="F:zinc ion binding"/>
    <property type="evidence" value="ECO:0007669"/>
    <property type="project" value="UniProtKB-UniRule"/>
</dbReference>
<keyword evidence="5 6" id="KW-0456">Lyase</keyword>
<comment type="subcellular location">
    <subcellularLocation>
        <location evidence="6">Mitochondrion inner membrane</location>
        <topology evidence="6">Peripheral membrane protein</topology>
        <orientation evidence="6">Matrix side</orientation>
    </subcellularLocation>
</comment>
<dbReference type="InterPro" id="IPR007715">
    <property type="entry name" value="Coq4"/>
</dbReference>
<comment type="caution">
    <text evidence="7">The sequence shown here is derived from an EMBL/GenBank/DDBJ whole genome shotgun (WGS) entry which is preliminary data.</text>
</comment>
<feature type="binding site" evidence="6">
    <location>
        <position position="193"/>
    </location>
    <ligand>
        <name>Zn(2+)</name>
        <dbReference type="ChEBI" id="CHEBI:29105"/>
    </ligand>
</feature>
<evidence type="ECO:0000256" key="2">
    <source>
        <dbReference type="ARBA" id="ARBA00022792"/>
    </source>
</evidence>
<proteinExistence type="inferred from homology"/>